<keyword evidence="14" id="KW-0175">Coiled coil</keyword>
<keyword evidence="9" id="KW-0496">Mitochondrion</keyword>
<dbReference type="Gene3D" id="1.20.960.10">
    <property type="entry name" value="Mitochondrial outer membrane translocase complex, subunit Tom20 domain"/>
    <property type="match status" value="1"/>
</dbReference>
<evidence type="ECO:0000256" key="4">
    <source>
        <dbReference type="ARBA" id="ARBA00022679"/>
    </source>
</evidence>
<keyword evidence="5" id="KW-0949">S-adenosyl-L-methionine</keyword>
<dbReference type="AlphaFoldDB" id="A0A0H2S8T0"/>
<keyword evidence="6 16" id="KW-0812">Transmembrane</keyword>
<dbReference type="GO" id="GO:0006886">
    <property type="term" value="P:intracellular protein transport"/>
    <property type="evidence" value="ECO:0007669"/>
    <property type="project" value="InterPro"/>
</dbReference>
<keyword evidence="4" id="KW-0808">Transferase</keyword>
<evidence type="ECO:0000256" key="2">
    <source>
        <dbReference type="ARBA" id="ARBA00005792"/>
    </source>
</evidence>
<dbReference type="GO" id="GO:0032259">
    <property type="term" value="P:methylation"/>
    <property type="evidence" value="ECO:0007669"/>
    <property type="project" value="UniProtKB-KW"/>
</dbReference>
<evidence type="ECO:0000256" key="14">
    <source>
        <dbReference type="SAM" id="Coils"/>
    </source>
</evidence>
<evidence type="ECO:0000256" key="12">
    <source>
        <dbReference type="ARBA" id="ARBA00044528"/>
    </source>
</evidence>
<gene>
    <name evidence="18" type="ORF">SCHPADRAFT_886510</name>
</gene>
<keyword evidence="8 16" id="KW-1133">Transmembrane helix</keyword>
<feature type="coiled-coil region" evidence="14">
    <location>
        <begin position="39"/>
        <end position="67"/>
    </location>
</feature>
<dbReference type="CDD" id="cd20071">
    <property type="entry name" value="SET_SMYD"/>
    <property type="match status" value="1"/>
</dbReference>
<dbReference type="Proteomes" id="UP000053477">
    <property type="component" value="Unassembled WGS sequence"/>
</dbReference>
<evidence type="ECO:0000256" key="3">
    <source>
        <dbReference type="ARBA" id="ARBA00022603"/>
    </source>
</evidence>
<feature type="compositionally biased region" description="Basic and acidic residues" evidence="15">
    <location>
        <begin position="576"/>
        <end position="591"/>
    </location>
</feature>
<protein>
    <recommendedName>
        <fullName evidence="12">Histone-lysine N-methyltransferase SET5</fullName>
    </recommendedName>
    <alternativeName>
        <fullName evidence="11">SET domain-containing protein 5</fullName>
    </alternativeName>
</protein>
<evidence type="ECO:0000313" key="18">
    <source>
        <dbReference type="EMBL" id="KLO18058.1"/>
    </source>
</evidence>
<keyword evidence="3" id="KW-0489">Methyltransferase</keyword>
<feature type="domain" description="SET" evidence="17">
    <location>
        <begin position="221"/>
        <end position="534"/>
    </location>
</feature>
<evidence type="ECO:0000256" key="13">
    <source>
        <dbReference type="ARBA" id="ARBA00048619"/>
    </source>
</evidence>
<comment type="subcellular location">
    <subcellularLocation>
        <location evidence="1">Mitochondrion outer membrane</location>
        <topology evidence="1">Single-pass membrane protein</topology>
    </subcellularLocation>
</comment>
<dbReference type="Gene3D" id="1.10.220.160">
    <property type="match status" value="1"/>
</dbReference>
<keyword evidence="10 16" id="KW-0472">Membrane</keyword>
<dbReference type="SUPFAM" id="SSF82199">
    <property type="entry name" value="SET domain"/>
    <property type="match status" value="1"/>
</dbReference>
<evidence type="ECO:0000256" key="16">
    <source>
        <dbReference type="SAM" id="Phobius"/>
    </source>
</evidence>
<dbReference type="Pfam" id="PF02064">
    <property type="entry name" value="MAS20"/>
    <property type="match status" value="1"/>
</dbReference>
<dbReference type="InParanoid" id="A0A0H2S8T0"/>
<sequence length="612" mass="67929">MSGPSTSTILTITGVTIIGGVLAYATYFDYKRRNDPAFRKRLRKQKKQVEEVALKDQEEEKERLASAGGAGIPQEVIQLLYQQAQSAPLPSTQQERQDFFMNLVTQADQLVMMGPQHYLDAAVVFYQALRVYPAPLDMLNIYKDQLPAPVMGIVAELYNLDVSLSKAKASESSGKESGSESERGRSPSLEKAPSESSADWDKMLERIHGYFDSFPPKSMNVSIKQNEVSDAKGGQSRSYSLLASKDFKAGEEIYVETPILAALDTDIQLRGTHCTQCLRPVEKGLAIVLESDPLKAVYCSKKCQVQSRTQYHNALFGQDAVVSDEIDAELSTRVEQEVRKEAQAEFVKQWTSTGNSSSMIVARLVILQIIAELAKQLKVAEGLKKDLPEVAISLDRSVYDHFERLRFLDIVVPDGEYVAFRELLAQTFPDLAETYSEERHALFRGKMAYNAIGVCFGGGRTDRPKPATIAETQYTRTPYGTSKQVGSGLYFVTSYLSHSCSPSVRPSFSGGTSDLHLIATRDIKQGEELTMAYVDVSQRSDESVDVARRRRRSELAKGWKFGCKCLRCEEELKVSEVSADEEKLEVGEGAKLEPIPMRPGSKVEAEPSELIG</sequence>
<dbReference type="PRINTS" id="PR00351">
    <property type="entry name" value="OM20RECEPTOR"/>
</dbReference>
<comment type="similarity">
    <text evidence="2">Belongs to the Tom20 family.</text>
</comment>
<evidence type="ECO:0000256" key="6">
    <source>
        <dbReference type="ARBA" id="ARBA00022692"/>
    </source>
</evidence>
<feature type="transmembrane region" description="Helical" evidence="16">
    <location>
        <begin position="6"/>
        <end position="30"/>
    </location>
</feature>
<keyword evidence="19" id="KW-1185">Reference proteome</keyword>
<evidence type="ECO:0000256" key="1">
    <source>
        <dbReference type="ARBA" id="ARBA00004572"/>
    </source>
</evidence>
<comment type="catalytic activity">
    <reaction evidence="13">
        <text>L-lysyl-[histone] + S-adenosyl-L-methionine = N(6)-methyl-L-lysyl-[histone] + S-adenosyl-L-homocysteine + H(+)</text>
        <dbReference type="Rhea" id="RHEA:10024"/>
        <dbReference type="Rhea" id="RHEA-COMP:9845"/>
        <dbReference type="Rhea" id="RHEA-COMP:9846"/>
        <dbReference type="ChEBI" id="CHEBI:15378"/>
        <dbReference type="ChEBI" id="CHEBI:29969"/>
        <dbReference type="ChEBI" id="CHEBI:57856"/>
        <dbReference type="ChEBI" id="CHEBI:59789"/>
        <dbReference type="ChEBI" id="CHEBI:61929"/>
    </reaction>
    <physiologicalReaction direction="left-to-right" evidence="13">
        <dbReference type="Rhea" id="RHEA:10025"/>
    </physiologicalReaction>
</comment>
<dbReference type="PROSITE" id="PS50280">
    <property type="entry name" value="SET"/>
    <property type="match status" value="1"/>
</dbReference>
<evidence type="ECO:0000259" key="17">
    <source>
        <dbReference type="PROSITE" id="PS50280"/>
    </source>
</evidence>
<name>A0A0H2S8T0_9AGAM</name>
<dbReference type="STRING" id="27342.A0A0H2S8T0"/>
<dbReference type="Gene3D" id="2.170.270.10">
    <property type="entry name" value="SET domain"/>
    <property type="match status" value="1"/>
</dbReference>
<evidence type="ECO:0000256" key="7">
    <source>
        <dbReference type="ARBA" id="ARBA00022787"/>
    </source>
</evidence>
<dbReference type="EMBL" id="KQ085898">
    <property type="protein sequence ID" value="KLO18058.1"/>
    <property type="molecule type" value="Genomic_DNA"/>
</dbReference>
<dbReference type="GO" id="GO:0006605">
    <property type="term" value="P:protein targeting"/>
    <property type="evidence" value="ECO:0007669"/>
    <property type="project" value="InterPro"/>
</dbReference>
<dbReference type="GO" id="GO:0045814">
    <property type="term" value="P:negative regulation of gene expression, epigenetic"/>
    <property type="evidence" value="ECO:0007669"/>
    <property type="project" value="TreeGrafter"/>
</dbReference>
<dbReference type="InterPro" id="IPR023392">
    <property type="entry name" value="Tom20_dom_sf"/>
</dbReference>
<dbReference type="InterPro" id="IPR002056">
    <property type="entry name" value="MAS20"/>
</dbReference>
<dbReference type="Gene3D" id="6.10.140.2220">
    <property type="match status" value="1"/>
</dbReference>
<organism evidence="18 19">
    <name type="scientific">Schizopora paradoxa</name>
    <dbReference type="NCBI Taxonomy" id="27342"/>
    <lineage>
        <taxon>Eukaryota</taxon>
        <taxon>Fungi</taxon>
        <taxon>Dikarya</taxon>
        <taxon>Basidiomycota</taxon>
        <taxon>Agaricomycotina</taxon>
        <taxon>Agaricomycetes</taxon>
        <taxon>Hymenochaetales</taxon>
        <taxon>Schizoporaceae</taxon>
        <taxon>Schizopora</taxon>
    </lineage>
</organism>
<evidence type="ECO:0000256" key="11">
    <source>
        <dbReference type="ARBA" id="ARBA00042380"/>
    </source>
</evidence>
<evidence type="ECO:0000256" key="5">
    <source>
        <dbReference type="ARBA" id="ARBA00022691"/>
    </source>
</evidence>
<evidence type="ECO:0000313" key="19">
    <source>
        <dbReference type="Proteomes" id="UP000053477"/>
    </source>
</evidence>
<evidence type="ECO:0000256" key="9">
    <source>
        <dbReference type="ARBA" id="ARBA00023128"/>
    </source>
</evidence>
<dbReference type="PANTHER" id="PTHR46402">
    <property type="entry name" value="SET AND MYND DOMAIN-CONTAINING PROTEIN 5"/>
    <property type="match status" value="1"/>
</dbReference>
<dbReference type="InterPro" id="IPR046341">
    <property type="entry name" value="SET_dom_sf"/>
</dbReference>
<feature type="compositionally biased region" description="Basic and acidic residues" evidence="15">
    <location>
        <begin position="173"/>
        <end position="185"/>
    </location>
</feature>
<evidence type="ECO:0000256" key="15">
    <source>
        <dbReference type="SAM" id="MobiDB-lite"/>
    </source>
</evidence>
<proteinExistence type="inferred from homology"/>
<feature type="region of interest" description="Disordered" evidence="15">
    <location>
        <begin position="169"/>
        <end position="197"/>
    </location>
</feature>
<reference evidence="18 19" key="1">
    <citation type="submission" date="2015-04" db="EMBL/GenBank/DDBJ databases">
        <title>Complete genome sequence of Schizopora paradoxa KUC8140, a cosmopolitan wood degrader in East Asia.</title>
        <authorList>
            <consortium name="DOE Joint Genome Institute"/>
            <person name="Min B."/>
            <person name="Park H."/>
            <person name="Jang Y."/>
            <person name="Kim J.-J."/>
            <person name="Kim K.H."/>
            <person name="Pangilinan J."/>
            <person name="Lipzen A."/>
            <person name="Riley R."/>
            <person name="Grigoriev I.V."/>
            <person name="Spatafora J.W."/>
            <person name="Choi I.-G."/>
        </authorList>
    </citation>
    <scope>NUCLEOTIDE SEQUENCE [LARGE SCALE GENOMIC DNA]</scope>
    <source>
        <strain evidence="18 19">KUC8140</strain>
    </source>
</reference>
<feature type="region of interest" description="Disordered" evidence="15">
    <location>
        <begin position="576"/>
        <end position="612"/>
    </location>
</feature>
<dbReference type="GO" id="GO:0005742">
    <property type="term" value="C:mitochondrial outer membrane translocase complex"/>
    <property type="evidence" value="ECO:0007669"/>
    <property type="project" value="InterPro"/>
</dbReference>
<evidence type="ECO:0000256" key="10">
    <source>
        <dbReference type="ARBA" id="ARBA00023136"/>
    </source>
</evidence>
<dbReference type="GO" id="GO:0042799">
    <property type="term" value="F:histone H4K20 methyltransferase activity"/>
    <property type="evidence" value="ECO:0007669"/>
    <property type="project" value="TreeGrafter"/>
</dbReference>
<evidence type="ECO:0000256" key="8">
    <source>
        <dbReference type="ARBA" id="ARBA00022989"/>
    </source>
</evidence>
<dbReference type="Pfam" id="PF00856">
    <property type="entry name" value="SET"/>
    <property type="match status" value="1"/>
</dbReference>
<dbReference type="SUPFAM" id="SSF47157">
    <property type="entry name" value="Mitochondrial import receptor subunit Tom20"/>
    <property type="match status" value="1"/>
</dbReference>
<dbReference type="OrthoDB" id="2154253at2759"/>
<dbReference type="InterPro" id="IPR001214">
    <property type="entry name" value="SET_dom"/>
</dbReference>
<keyword evidence="7" id="KW-1000">Mitochondrion outer membrane</keyword>
<dbReference type="PANTHER" id="PTHR46402:SF2">
    <property type="entry name" value="HISTONE-LYSINE N-TRIMETHYLTRANSFERASE SMYD5"/>
    <property type="match status" value="1"/>
</dbReference>
<accession>A0A0H2S8T0</accession>